<dbReference type="EMBL" id="CP073767">
    <property type="protein sequence ID" value="UWZ59962.1"/>
    <property type="molecule type" value="Genomic_DNA"/>
</dbReference>
<name>A0A9Q9IUE1_9ACTN</name>
<keyword evidence="3" id="KW-1185">Reference proteome</keyword>
<evidence type="ECO:0000313" key="2">
    <source>
        <dbReference type="EMBL" id="UWZ59962.1"/>
    </source>
</evidence>
<evidence type="ECO:0000256" key="1">
    <source>
        <dbReference type="SAM" id="MobiDB-lite"/>
    </source>
</evidence>
<dbReference type="InterPro" id="IPR014942">
    <property type="entry name" value="AbiEii"/>
</dbReference>
<accession>A0A9Q9IUE1</accession>
<dbReference type="KEGG" id="daur:Daura_37690"/>
<organism evidence="2 3">
    <name type="scientific">Dactylosporangium aurantiacum</name>
    <dbReference type="NCBI Taxonomy" id="35754"/>
    <lineage>
        <taxon>Bacteria</taxon>
        <taxon>Bacillati</taxon>
        <taxon>Actinomycetota</taxon>
        <taxon>Actinomycetes</taxon>
        <taxon>Micromonosporales</taxon>
        <taxon>Micromonosporaceae</taxon>
        <taxon>Dactylosporangium</taxon>
    </lineage>
</organism>
<dbReference type="Pfam" id="PF08843">
    <property type="entry name" value="AbiEii"/>
    <property type="match status" value="1"/>
</dbReference>
<feature type="region of interest" description="Disordered" evidence="1">
    <location>
        <begin position="206"/>
        <end position="237"/>
    </location>
</feature>
<protein>
    <submittedName>
        <fullName evidence="2">Nucleotidyl transferase AbiEii/AbiGii toxin family protein</fullName>
    </submittedName>
</protein>
<dbReference type="AlphaFoldDB" id="A0A9Q9IUE1"/>
<sequence length="498" mass="53495">MAGTFEIHLTAGGSGAQDLADLAARHGVRFVHIVLDQGRHPSQPMLTVPARGTLDEVRALARQWRERLVARGTPVTRVKIEAAPWCAGVPQDDAAAAAEPPGRYFEHHVKLLLPAAAPVAAMRVAADAGAAYGARLSRNARRRDGEGRQERFLTARCHGVGLATATARLDAFVATLRGAGLEVVEVEQEYVVDDSNLGLDRGWLDGRPDDPVAGRHPPAAGETTVADEDTVAGEGTGRRRARRAALEHVLGVLTRSRWAEHLVLRGSVTMAAWVGEAAREPGDLDYVVTPAGITGDSPQARELLAGVTAALAADPGAGLRPQRTTRSAIRTYERTDGHRLTVPFQVPGAPAGAVQIDLAFGEHLPLAPEPLTLPGIDRPVLAAPAPLALAWKLRWLCTERCPKGKDLYDATLLAEHTTVDLALVRGLLRGDLGPDADTFTAERVLSLPVDWPGRTDGHPGVDGTAEDWRWRLALALERHWSLTGRRVGRRARLRRPGR</sequence>
<proteinExistence type="predicted"/>
<dbReference type="Proteomes" id="UP001058003">
    <property type="component" value="Chromosome"/>
</dbReference>
<reference evidence="2" key="1">
    <citation type="submission" date="2021-04" db="EMBL/GenBank/DDBJ databases">
        <title>Dactylosporangium aurantiacum NRRL B-8018 full assembly.</title>
        <authorList>
            <person name="Hartkoorn R.C."/>
            <person name="Beaudoing E."/>
            <person name="Hot D."/>
        </authorList>
    </citation>
    <scope>NUCLEOTIDE SEQUENCE</scope>
    <source>
        <strain evidence="2">NRRL B-8018</strain>
    </source>
</reference>
<keyword evidence="2" id="KW-0808">Transferase</keyword>
<evidence type="ECO:0000313" key="3">
    <source>
        <dbReference type="Proteomes" id="UP001058003"/>
    </source>
</evidence>
<dbReference type="GO" id="GO:0016740">
    <property type="term" value="F:transferase activity"/>
    <property type="evidence" value="ECO:0007669"/>
    <property type="project" value="UniProtKB-KW"/>
</dbReference>
<gene>
    <name evidence="2" type="ORF">Daura_37690</name>
</gene>